<dbReference type="AlphaFoldDB" id="A0AAV4ESJ3"/>
<keyword evidence="7" id="KW-1185">Reference proteome</keyword>
<dbReference type="PANTHER" id="PTHR12268:SF14">
    <property type="entry name" value="DYSTROPHIN-1"/>
    <property type="match status" value="1"/>
</dbReference>
<evidence type="ECO:0000313" key="6">
    <source>
        <dbReference type="EMBL" id="GFR63468.1"/>
    </source>
</evidence>
<dbReference type="InterPro" id="IPR050774">
    <property type="entry name" value="KCMF1/Dystrophin"/>
</dbReference>
<name>A0AAV4ESJ3_9GAST</name>
<evidence type="ECO:0000256" key="2">
    <source>
        <dbReference type="ARBA" id="ARBA00022490"/>
    </source>
</evidence>
<dbReference type="EMBL" id="BMAT01000295">
    <property type="protein sequence ID" value="GFR63468.1"/>
    <property type="molecule type" value="Genomic_DNA"/>
</dbReference>
<dbReference type="GO" id="GO:0005886">
    <property type="term" value="C:plasma membrane"/>
    <property type="evidence" value="ECO:0007669"/>
    <property type="project" value="TreeGrafter"/>
</dbReference>
<comment type="caution">
    <text evidence="6">The sequence shown here is derived from an EMBL/GenBank/DDBJ whole genome shotgun (WGS) entry which is preliminary data.</text>
</comment>
<dbReference type="SUPFAM" id="SSF46966">
    <property type="entry name" value="Spectrin repeat"/>
    <property type="match status" value="1"/>
</dbReference>
<accession>A0AAV4ESJ3</accession>
<dbReference type="InterPro" id="IPR002017">
    <property type="entry name" value="Spectrin_repeat"/>
</dbReference>
<dbReference type="SMART" id="SM00150">
    <property type="entry name" value="SPEC"/>
    <property type="match status" value="1"/>
</dbReference>
<sequence length="233" mass="26842">MEGKESQLNSVMAASSVLQSSMDNAGDRQTLKERTQKLRLDFEVTREHVTQRKTYLDSLLAECRTFDQQYASLEQWLALIETKLDTMEAQTGAPDALTVHEHLQEDVDRHQETVDAVKREGERLLDDNSTEDTHHVRKQLERLTNRWSLLLNRLTSQWKRLQTSLDNGQQFEPALEEFMTWIEGCDSSLTSLAQQTAAQDLRDNEDLAAAFLEQFKSTYSPALVPRVIQMQEQ</sequence>
<dbReference type="Gene3D" id="1.20.58.60">
    <property type="match status" value="1"/>
</dbReference>
<dbReference type="GO" id="GO:0099536">
    <property type="term" value="P:synaptic signaling"/>
    <property type="evidence" value="ECO:0007669"/>
    <property type="project" value="TreeGrafter"/>
</dbReference>
<keyword evidence="2" id="KW-0963">Cytoplasm</keyword>
<dbReference type="GO" id="GO:0045202">
    <property type="term" value="C:synapse"/>
    <property type="evidence" value="ECO:0007669"/>
    <property type="project" value="GOC"/>
</dbReference>
<evidence type="ECO:0000256" key="4">
    <source>
        <dbReference type="ARBA" id="ARBA00023212"/>
    </source>
</evidence>
<keyword evidence="5" id="KW-0175">Coiled coil</keyword>
<dbReference type="PANTHER" id="PTHR12268">
    <property type="entry name" value="E3 UBIQUITIN-PROTEIN LIGASE KCMF1"/>
    <property type="match status" value="1"/>
</dbReference>
<keyword evidence="3" id="KW-0106">Calcium</keyword>
<organism evidence="6 7">
    <name type="scientific">Elysia marginata</name>
    <dbReference type="NCBI Taxonomy" id="1093978"/>
    <lineage>
        <taxon>Eukaryota</taxon>
        <taxon>Metazoa</taxon>
        <taxon>Spiralia</taxon>
        <taxon>Lophotrochozoa</taxon>
        <taxon>Mollusca</taxon>
        <taxon>Gastropoda</taxon>
        <taxon>Heterobranchia</taxon>
        <taxon>Euthyneura</taxon>
        <taxon>Panpulmonata</taxon>
        <taxon>Sacoglossa</taxon>
        <taxon>Placobranchoidea</taxon>
        <taxon>Plakobranchidae</taxon>
        <taxon>Elysia</taxon>
    </lineage>
</organism>
<evidence type="ECO:0000256" key="3">
    <source>
        <dbReference type="ARBA" id="ARBA00022837"/>
    </source>
</evidence>
<protein>
    <submittedName>
        <fullName evidence="6">Dystrophin</fullName>
    </submittedName>
</protein>
<evidence type="ECO:0000313" key="7">
    <source>
        <dbReference type="Proteomes" id="UP000762676"/>
    </source>
</evidence>
<comment type="subcellular location">
    <subcellularLocation>
        <location evidence="1">Cytoplasm</location>
    </subcellularLocation>
</comment>
<keyword evidence="4" id="KW-0206">Cytoskeleton</keyword>
<gene>
    <name evidence="6" type="ORF">ElyMa_000156600</name>
</gene>
<dbReference type="Proteomes" id="UP000762676">
    <property type="component" value="Unassembled WGS sequence"/>
</dbReference>
<dbReference type="Pfam" id="PF00435">
    <property type="entry name" value="Spectrin"/>
    <property type="match status" value="1"/>
</dbReference>
<evidence type="ECO:0000256" key="5">
    <source>
        <dbReference type="SAM" id="Coils"/>
    </source>
</evidence>
<reference evidence="6 7" key="1">
    <citation type="journal article" date="2021" name="Elife">
        <title>Chloroplast acquisition without the gene transfer in kleptoplastic sea slugs, Plakobranchus ocellatus.</title>
        <authorList>
            <person name="Maeda T."/>
            <person name="Takahashi S."/>
            <person name="Yoshida T."/>
            <person name="Shimamura S."/>
            <person name="Takaki Y."/>
            <person name="Nagai Y."/>
            <person name="Toyoda A."/>
            <person name="Suzuki Y."/>
            <person name="Arimoto A."/>
            <person name="Ishii H."/>
            <person name="Satoh N."/>
            <person name="Nishiyama T."/>
            <person name="Hasebe M."/>
            <person name="Maruyama T."/>
            <person name="Minagawa J."/>
            <person name="Obokata J."/>
            <person name="Shigenobu S."/>
        </authorList>
    </citation>
    <scope>NUCLEOTIDE SEQUENCE [LARGE SCALE GENOMIC DNA]</scope>
</reference>
<evidence type="ECO:0000256" key="1">
    <source>
        <dbReference type="ARBA" id="ARBA00004496"/>
    </source>
</evidence>
<dbReference type="InterPro" id="IPR018159">
    <property type="entry name" value="Spectrin/alpha-actinin"/>
</dbReference>
<feature type="coiled-coil region" evidence="5">
    <location>
        <begin position="100"/>
        <end position="127"/>
    </location>
</feature>
<proteinExistence type="predicted"/>